<accession>A0A3P1X8S9</accession>
<organism evidence="1 2">
    <name type="scientific">Tannerella forsythia</name>
    <name type="common">Bacteroides forsythus</name>
    <dbReference type="NCBI Taxonomy" id="28112"/>
    <lineage>
        <taxon>Bacteria</taxon>
        <taxon>Pseudomonadati</taxon>
        <taxon>Bacteroidota</taxon>
        <taxon>Bacteroidia</taxon>
        <taxon>Bacteroidales</taxon>
        <taxon>Tannerellaceae</taxon>
        <taxon>Tannerella</taxon>
    </lineage>
</organism>
<proteinExistence type="predicted"/>
<dbReference type="Proteomes" id="UP000278609">
    <property type="component" value="Unassembled WGS sequence"/>
</dbReference>
<dbReference type="AlphaFoldDB" id="A0A3P1X8S9"/>
<name>A0A3P1X8S9_TANFO</name>
<feature type="non-terminal residue" evidence="1">
    <location>
        <position position="79"/>
    </location>
</feature>
<dbReference type="EMBL" id="RQYS01000279">
    <property type="protein sequence ID" value="RRD54297.1"/>
    <property type="molecule type" value="Genomic_DNA"/>
</dbReference>
<evidence type="ECO:0000313" key="2">
    <source>
        <dbReference type="Proteomes" id="UP000278609"/>
    </source>
</evidence>
<dbReference type="RefSeq" id="WP_148091642.1">
    <property type="nucleotide sequence ID" value="NZ_RQYS01000279.1"/>
</dbReference>
<reference evidence="1 2" key="1">
    <citation type="submission" date="2018-11" db="EMBL/GenBank/DDBJ databases">
        <title>Genomes From Bacteria Associated with the Canine Oral Cavity: a Test Case for Automated Genome-Based Taxonomic Assignment.</title>
        <authorList>
            <person name="Coil D.A."/>
            <person name="Jospin G."/>
            <person name="Darling A.E."/>
            <person name="Wallis C."/>
            <person name="Davis I.J."/>
            <person name="Harris S."/>
            <person name="Eisen J.A."/>
            <person name="Holcombe L.J."/>
            <person name="O'Flynn C."/>
        </authorList>
    </citation>
    <scope>NUCLEOTIDE SEQUENCE [LARGE SCALE GENOMIC DNA]</scope>
    <source>
        <strain evidence="1 2">OH2617_COT-023</strain>
    </source>
</reference>
<comment type="caution">
    <text evidence="1">The sequence shown here is derived from an EMBL/GenBank/DDBJ whole genome shotgun (WGS) entry which is preliminary data.</text>
</comment>
<sequence>MGSSEAPVGWFFIARWVAPNVSASDSGILTVDLGTTPGTFPNHPTPASERIHGWFRTTRPYVPNYLPIRSERTEISLRT</sequence>
<protein>
    <submittedName>
        <fullName evidence="1">Uncharacterized protein</fullName>
    </submittedName>
</protein>
<gene>
    <name evidence="1" type="ORF">EII40_14780</name>
</gene>
<evidence type="ECO:0000313" key="1">
    <source>
        <dbReference type="EMBL" id="RRD54297.1"/>
    </source>
</evidence>